<dbReference type="OrthoDB" id="10456844at2759"/>
<keyword evidence="3" id="KW-1185">Reference proteome</keyword>
<reference evidence="4" key="1">
    <citation type="submission" date="2017-02" db="UniProtKB">
        <authorList>
            <consortium name="WormBaseParasite"/>
        </authorList>
    </citation>
    <scope>IDENTIFICATION</scope>
</reference>
<protein>
    <submittedName>
        <fullName evidence="4">FLYWCH-type domain-containing protein</fullName>
    </submittedName>
</protein>
<evidence type="ECO:0000313" key="3">
    <source>
        <dbReference type="Proteomes" id="UP000278807"/>
    </source>
</evidence>
<organism evidence="4">
    <name type="scientific">Rodentolepis nana</name>
    <name type="common">Dwarf tapeworm</name>
    <name type="synonym">Hymenolepis nana</name>
    <dbReference type="NCBI Taxonomy" id="102285"/>
    <lineage>
        <taxon>Eukaryota</taxon>
        <taxon>Metazoa</taxon>
        <taxon>Spiralia</taxon>
        <taxon>Lophotrochozoa</taxon>
        <taxon>Platyhelminthes</taxon>
        <taxon>Cestoda</taxon>
        <taxon>Eucestoda</taxon>
        <taxon>Cyclophyllidea</taxon>
        <taxon>Hymenolepididae</taxon>
        <taxon>Rodentolepis</taxon>
    </lineage>
</organism>
<evidence type="ECO:0000313" key="2">
    <source>
        <dbReference type="EMBL" id="VDO00197.1"/>
    </source>
</evidence>
<evidence type="ECO:0000256" key="1">
    <source>
        <dbReference type="SAM" id="Phobius"/>
    </source>
</evidence>
<dbReference type="AlphaFoldDB" id="A0A0R3TBA0"/>
<gene>
    <name evidence="2" type="ORF">HNAJ_LOCUS4337</name>
</gene>
<keyword evidence="1" id="KW-0472">Membrane</keyword>
<dbReference type="WBParaSite" id="HNAJ_0000433901-mRNA-1">
    <property type="protein sequence ID" value="HNAJ_0000433901-mRNA-1"/>
    <property type="gene ID" value="HNAJ_0000433901"/>
</dbReference>
<evidence type="ECO:0000313" key="4">
    <source>
        <dbReference type="WBParaSite" id="HNAJ_0000433901-mRNA-1"/>
    </source>
</evidence>
<sequence>MEIANLSLQNLRNKKYYNVPSIEIEIERYSRAIGVTYDAIMENDQQLVYRCECSKSMNCKASFTVNKSVGGRSYEVTIYERHTHDYGFEPAELDPSPYDIDPSELQEEPVEMTEQMRARRRYFQRMLNIVACLLASQYLWLSVAVFLLPSIFGFP</sequence>
<feature type="transmembrane region" description="Helical" evidence="1">
    <location>
        <begin position="126"/>
        <end position="152"/>
    </location>
</feature>
<reference evidence="2 3" key="2">
    <citation type="submission" date="2018-11" db="EMBL/GenBank/DDBJ databases">
        <authorList>
            <consortium name="Pathogen Informatics"/>
        </authorList>
    </citation>
    <scope>NUCLEOTIDE SEQUENCE [LARGE SCALE GENOMIC DNA]</scope>
</reference>
<dbReference type="EMBL" id="UZAE01002987">
    <property type="protein sequence ID" value="VDO00197.1"/>
    <property type="molecule type" value="Genomic_DNA"/>
</dbReference>
<name>A0A0R3TBA0_RODNA</name>
<dbReference type="Proteomes" id="UP000278807">
    <property type="component" value="Unassembled WGS sequence"/>
</dbReference>
<proteinExistence type="predicted"/>
<keyword evidence="1" id="KW-0812">Transmembrane</keyword>
<keyword evidence="1" id="KW-1133">Transmembrane helix</keyword>
<accession>A0A0R3TBA0</accession>